<gene>
    <name evidence="3" type="ORF">PV09_00318</name>
</gene>
<dbReference type="OrthoDB" id="4489171at2759"/>
<evidence type="ECO:0000313" key="4">
    <source>
        <dbReference type="Proteomes" id="UP000053259"/>
    </source>
</evidence>
<evidence type="ECO:0000256" key="2">
    <source>
        <dbReference type="SAM" id="MobiDB-lite"/>
    </source>
</evidence>
<feature type="compositionally biased region" description="Basic and acidic residues" evidence="2">
    <location>
        <begin position="192"/>
        <end position="202"/>
    </location>
</feature>
<dbReference type="InParanoid" id="A0A0D2ARX2"/>
<proteinExistence type="predicted"/>
<feature type="region of interest" description="Disordered" evidence="2">
    <location>
        <begin position="184"/>
        <end position="203"/>
    </location>
</feature>
<dbReference type="EMBL" id="KN847529">
    <property type="protein sequence ID" value="KIW09433.1"/>
    <property type="molecule type" value="Genomic_DNA"/>
</dbReference>
<keyword evidence="1" id="KW-0175">Coiled coil</keyword>
<dbReference type="PANTHER" id="PTHR39597:SF1">
    <property type="entry name" value="UBA DOMAIN-CONTAINING PROTEIN RUP1"/>
    <property type="match status" value="1"/>
</dbReference>
<feature type="coiled-coil region" evidence="1">
    <location>
        <begin position="451"/>
        <end position="485"/>
    </location>
</feature>
<name>A0A0D2ARX2_9PEZI</name>
<evidence type="ECO:0008006" key="5">
    <source>
        <dbReference type="Google" id="ProtNLM"/>
    </source>
</evidence>
<keyword evidence="4" id="KW-1185">Reference proteome</keyword>
<dbReference type="PANTHER" id="PTHR39597">
    <property type="entry name" value="UBA DOMAIN-CONTAINING PROTEIN RUP1"/>
    <property type="match status" value="1"/>
</dbReference>
<dbReference type="Proteomes" id="UP000053259">
    <property type="component" value="Unassembled WGS sequence"/>
</dbReference>
<sequence>MIPHGNVAKQFLNAPPLAPGQQQLSDSTRRMPPSEDAINTFFEFTGGAVDRAKAIKFIDGAGGNAMNAVEEYFNNSAKYDEDWQGWDESQFHADRDGNNAAPAGIPSFTIDAGEDQGIYPGSSSAPTRPPSRRSNYSTKSGQENGVINGLGQDLSGAKYFGPPTRDAAYYAPEQWAMVPVSSTARVYDNPDPPDRRRNKENGEPVCFKPLKEMDPLPSLIAVLGQIPGARKALLCEHLQLQNYGNNPRWWDGESAMVGHPSLVGDGAFPQQDVVAETQRLMAFIQESDRSYGSVEALEKLDGLSNETTANIISKSGDFTGELRFLVGWSAAADMFGSAVNQNASETTLHGGDVFRTIMMQREMVDGIMEDTQQPIYRLDFTMTQSEPKRTLYNAIDSQLWLGDPTGESNDEYFIDHAAPVLVMSVKNKHTVEGAKGLGLQVPPIFYADRYLRQHAATMKQMRQRKTALRNDLVDIQERKSKLDQTPHPKDPNVILDREDLFNSTIDHLRKRGKPPAREKPKNDGEDATMEEAPAVTRWDLLADKLEKYHMKLQNKVRDLDEQRIRVEKQMSDLSNILTENDSTDSQLQPTELYKLRGVGIGPAYETTFVYVDATPSTAPSAMEADGQWWRFEFPSHGSWTAPTKIPVTEAEVLTETSDEAKEALLIYASKSACDPANPANAVPRLWHYLHNFILNDNVFFDTELREYQAQFSNEVPDSWNDENPPPYEEVVVERVENIDMNEKRDDWVEDPESPVALDAEFSADTTYEDLDSHSPADVLRSGRGVSTEMSEISSSNLAASGVDEYGRMNGSYRHW</sequence>
<feature type="region of interest" description="Disordered" evidence="2">
    <location>
        <begin position="507"/>
        <end position="530"/>
    </location>
</feature>
<protein>
    <recommendedName>
        <fullName evidence="5">UBA domain-containing protein</fullName>
    </recommendedName>
</protein>
<organism evidence="3 4">
    <name type="scientific">Verruconis gallopava</name>
    <dbReference type="NCBI Taxonomy" id="253628"/>
    <lineage>
        <taxon>Eukaryota</taxon>
        <taxon>Fungi</taxon>
        <taxon>Dikarya</taxon>
        <taxon>Ascomycota</taxon>
        <taxon>Pezizomycotina</taxon>
        <taxon>Dothideomycetes</taxon>
        <taxon>Pleosporomycetidae</taxon>
        <taxon>Venturiales</taxon>
        <taxon>Sympoventuriaceae</taxon>
        <taxon>Verruconis</taxon>
    </lineage>
</organism>
<dbReference type="VEuPathDB" id="FungiDB:PV09_00318"/>
<dbReference type="InterPro" id="IPR055335">
    <property type="entry name" value="Ucp6/RUP1"/>
</dbReference>
<evidence type="ECO:0000313" key="3">
    <source>
        <dbReference type="EMBL" id="KIW09433.1"/>
    </source>
</evidence>
<reference evidence="3 4" key="1">
    <citation type="submission" date="2015-01" db="EMBL/GenBank/DDBJ databases">
        <title>The Genome Sequence of Ochroconis gallopava CBS43764.</title>
        <authorList>
            <consortium name="The Broad Institute Genomics Platform"/>
            <person name="Cuomo C."/>
            <person name="de Hoog S."/>
            <person name="Gorbushina A."/>
            <person name="Stielow B."/>
            <person name="Teixiera M."/>
            <person name="Abouelleil A."/>
            <person name="Chapman S.B."/>
            <person name="Priest M."/>
            <person name="Young S.K."/>
            <person name="Wortman J."/>
            <person name="Nusbaum C."/>
            <person name="Birren B."/>
        </authorList>
    </citation>
    <scope>NUCLEOTIDE SEQUENCE [LARGE SCALE GENOMIC DNA]</scope>
    <source>
        <strain evidence="3 4">CBS 43764</strain>
    </source>
</reference>
<dbReference type="HOGENOM" id="CLU_005620_1_0_1"/>
<feature type="coiled-coil region" evidence="1">
    <location>
        <begin position="542"/>
        <end position="576"/>
    </location>
</feature>
<accession>A0A0D2ARX2</accession>
<dbReference type="Pfam" id="PF14555">
    <property type="entry name" value="UBA_4"/>
    <property type="match status" value="1"/>
</dbReference>
<feature type="compositionally biased region" description="Polar residues" evidence="2">
    <location>
        <begin position="135"/>
        <end position="145"/>
    </location>
</feature>
<evidence type="ECO:0000256" key="1">
    <source>
        <dbReference type="SAM" id="Coils"/>
    </source>
</evidence>
<feature type="region of interest" description="Disordered" evidence="2">
    <location>
        <begin position="1"/>
        <end position="31"/>
    </location>
</feature>
<feature type="compositionally biased region" description="Basic and acidic residues" evidence="2">
    <location>
        <begin position="515"/>
        <end position="524"/>
    </location>
</feature>
<dbReference type="RefSeq" id="XP_016219302.1">
    <property type="nucleotide sequence ID" value="XM_016353045.1"/>
</dbReference>
<feature type="region of interest" description="Disordered" evidence="2">
    <location>
        <begin position="90"/>
        <end position="148"/>
    </location>
</feature>
<dbReference type="GO" id="GO:0005634">
    <property type="term" value="C:nucleus"/>
    <property type="evidence" value="ECO:0007669"/>
    <property type="project" value="TreeGrafter"/>
</dbReference>
<dbReference type="GO" id="GO:0016579">
    <property type="term" value="P:protein deubiquitination"/>
    <property type="evidence" value="ECO:0007669"/>
    <property type="project" value="TreeGrafter"/>
</dbReference>
<dbReference type="AlphaFoldDB" id="A0A0D2ARX2"/>
<dbReference type="GO" id="GO:0005829">
    <property type="term" value="C:cytosol"/>
    <property type="evidence" value="ECO:0007669"/>
    <property type="project" value="TreeGrafter"/>
</dbReference>
<dbReference type="GeneID" id="27308291"/>